<dbReference type="SUPFAM" id="SSF55811">
    <property type="entry name" value="Nudix"/>
    <property type="match status" value="2"/>
</dbReference>
<dbReference type="Pfam" id="PF09297">
    <property type="entry name" value="Zn_ribbon_NUD"/>
    <property type="match status" value="1"/>
</dbReference>
<dbReference type="GO" id="GO:0035529">
    <property type="term" value="F:NADH pyrophosphatase activity"/>
    <property type="evidence" value="ECO:0007669"/>
    <property type="project" value="RHEA"/>
</dbReference>
<dbReference type="STRING" id="48256.CLHUN_09080"/>
<comment type="caution">
    <text evidence="6">Lacks conserved residue(s) required for the propagation of feature annotation.</text>
</comment>
<protein>
    <recommendedName>
        <fullName evidence="6">NAD-capped RNA hydrolase NudC</fullName>
        <shortName evidence="6">DeNADding enzyme NudC</shortName>
        <ecNumber evidence="6">3.6.1.-</ecNumber>
    </recommendedName>
    <alternativeName>
        <fullName evidence="6">NADH pyrophosphatase</fullName>
        <ecNumber evidence="6">3.6.1.22</ecNumber>
    </alternativeName>
</protein>
<dbReference type="AlphaFoldDB" id="A0A1V4SP10"/>
<comment type="similarity">
    <text evidence="6">Belongs to the Nudix hydrolase family. NudC subfamily.</text>
</comment>
<reference evidence="8 9" key="1">
    <citation type="submission" date="2017-03" db="EMBL/GenBank/DDBJ databases">
        <title>Genome sequence of Clostridium hungatei DSM 14427.</title>
        <authorList>
            <person name="Poehlein A."/>
            <person name="Daniel R."/>
        </authorList>
    </citation>
    <scope>NUCLEOTIDE SEQUENCE [LARGE SCALE GENOMIC DNA]</scope>
    <source>
        <strain evidence="8 9">DSM 14427</strain>
    </source>
</reference>
<feature type="binding site" evidence="6">
    <location>
        <position position="98"/>
    </location>
    <ligand>
        <name>substrate</name>
    </ligand>
</feature>
<dbReference type="PROSITE" id="PS51462">
    <property type="entry name" value="NUDIX"/>
    <property type="match status" value="1"/>
</dbReference>
<dbReference type="EC" id="3.6.1.-" evidence="6"/>
<dbReference type="GO" id="GO:0000210">
    <property type="term" value="F:NAD+ diphosphatase activity"/>
    <property type="evidence" value="ECO:0007669"/>
    <property type="project" value="UniProtKB-UniRule"/>
</dbReference>
<name>A0A1V4SP10_RUMHU</name>
<dbReference type="Pfam" id="PF09296">
    <property type="entry name" value="NUDIX-like"/>
    <property type="match status" value="1"/>
</dbReference>
<feature type="binding site" evidence="6">
    <location>
        <position position="249"/>
    </location>
    <ligand>
        <name>a divalent metal cation</name>
        <dbReference type="ChEBI" id="CHEBI:60240"/>
        <label>1</label>
    </ligand>
</feature>
<feature type="binding site" evidence="6">
    <location>
        <position position="149"/>
    </location>
    <ligand>
        <name>Zn(2+)</name>
        <dbReference type="ChEBI" id="CHEBI:29105"/>
    </ligand>
</feature>
<keyword evidence="9" id="KW-1185">Reference proteome</keyword>
<dbReference type="EC" id="3.6.1.22" evidence="6"/>
<sequence>MQYEIIKRDSIYKRYEPAVTAPPELPEKAYWLGFYTNKILVGFQGDVCHIPYIKGFEQLNIPVVRTQYLGLLQGQPCYSAEIASEEPLPEGMAFVELRALYELVDEDLFLLAGKAYQIICWDQAHQYCGKCGSPTEDLAGERAKVCPRCNFISYPRICPAVITAVTKGDKLLLAHARHFKEGMYSLIAGFVEAGETLEEAVRREIMEEVGLSVKNIRYLGSQPWPFPNSMMLGFTAEYAHGEIAVDGLEITDANWYTTGSLPGLPSEVSIARKIINWWLEQPEQNPEKA</sequence>
<dbReference type="InterPro" id="IPR015797">
    <property type="entry name" value="NUDIX_hydrolase-like_dom_sf"/>
</dbReference>
<feature type="binding site" evidence="6">
    <location>
        <begin position="222"/>
        <end position="229"/>
    </location>
    <ligand>
        <name>substrate</name>
    </ligand>
</feature>
<feature type="binding site" evidence="6">
    <location>
        <position position="204"/>
    </location>
    <ligand>
        <name>a divalent metal cation</name>
        <dbReference type="ChEBI" id="CHEBI:60240"/>
        <label>3</label>
    </ligand>
</feature>
<comment type="catalytic activity">
    <reaction evidence="6">
        <text>NADH + H2O = reduced beta-nicotinamide D-ribonucleotide + AMP + 2 H(+)</text>
        <dbReference type="Rhea" id="RHEA:48868"/>
        <dbReference type="ChEBI" id="CHEBI:15377"/>
        <dbReference type="ChEBI" id="CHEBI:15378"/>
        <dbReference type="ChEBI" id="CHEBI:57945"/>
        <dbReference type="ChEBI" id="CHEBI:90832"/>
        <dbReference type="ChEBI" id="CHEBI:456215"/>
        <dbReference type="EC" id="3.6.1.22"/>
    </reaction>
</comment>
<feature type="domain" description="Nudix hydrolase" evidence="7">
    <location>
        <begin position="155"/>
        <end position="280"/>
    </location>
</feature>
<dbReference type="InterPro" id="IPR015376">
    <property type="entry name" value="Znr_NADH_PPase"/>
</dbReference>
<feature type="binding site" evidence="6">
    <location>
        <position position="249"/>
    </location>
    <ligand>
        <name>a divalent metal cation</name>
        <dbReference type="ChEBI" id="CHEBI:60240"/>
        <label>3</label>
    </ligand>
</feature>
<dbReference type="Gene3D" id="3.90.79.20">
    <property type="match status" value="1"/>
</dbReference>
<feature type="short sequence motif" description="Nudix box" evidence="6">
    <location>
        <begin position="189"/>
        <end position="210"/>
    </location>
</feature>
<dbReference type="GO" id="GO:0030145">
    <property type="term" value="F:manganese ion binding"/>
    <property type="evidence" value="ECO:0007669"/>
    <property type="project" value="UniProtKB-UniRule"/>
</dbReference>
<comment type="subunit">
    <text evidence="6">Homodimer.</text>
</comment>
<dbReference type="InterPro" id="IPR049734">
    <property type="entry name" value="NudC-like_C"/>
</dbReference>
<dbReference type="Proteomes" id="UP000191554">
    <property type="component" value="Unassembled WGS sequence"/>
</dbReference>
<evidence type="ECO:0000256" key="1">
    <source>
        <dbReference type="ARBA" id="ARBA00022723"/>
    </source>
</evidence>
<feature type="binding site" evidence="6">
    <location>
        <position position="131"/>
    </location>
    <ligand>
        <name>Zn(2+)</name>
        <dbReference type="ChEBI" id="CHEBI:29105"/>
    </ligand>
</feature>
<evidence type="ECO:0000313" key="9">
    <source>
        <dbReference type="Proteomes" id="UP000191554"/>
    </source>
</evidence>
<evidence type="ECO:0000256" key="6">
    <source>
        <dbReference type="HAMAP-Rule" id="MF_00297"/>
    </source>
</evidence>
<feature type="binding site" evidence="6">
    <location>
        <position position="154"/>
    </location>
    <ligand>
        <name>substrate</name>
    </ligand>
</feature>
<dbReference type="EMBL" id="MZGX01000004">
    <property type="protein sequence ID" value="OPX45533.1"/>
    <property type="molecule type" value="Genomic_DNA"/>
</dbReference>
<dbReference type="InterPro" id="IPR022925">
    <property type="entry name" value="RNA_Hydrolase_NudC"/>
</dbReference>
<dbReference type="PANTHER" id="PTHR11383:SF3">
    <property type="entry name" value="NAD(P)H PYROPHOSPHATASE NUDT13, MITOCHONDRIAL"/>
    <property type="match status" value="1"/>
</dbReference>
<comment type="cofactor">
    <cofactor evidence="6">
        <name>Zn(2+)</name>
        <dbReference type="ChEBI" id="CHEBI:29105"/>
    </cofactor>
    <text evidence="6">Binds 1 zinc ion per subunit.</text>
</comment>
<dbReference type="HAMAP" id="MF_00297">
    <property type="entry name" value="Nudix_NudC"/>
    <property type="match status" value="1"/>
</dbReference>
<keyword evidence="4 6" id="KW-0520">NAD</keyword>
<evidence type="ECO:0000256" key="4">
    <source>
        <dbReference type="ARBA" id="ARBA00023027"/>
    </source>
</evidence>
<feature type="binding site" evidence="6">
    <location>
        <position position="146"/>
    </location>
    <ligand>
        <name>Zn(2+)</name>
        <dbReference type="ChEBI" id="CHEBI:29105"/>
    </ligand>
</feature>
<feature type="binding site" evidence="6">
    <location>
        <position position="208"/>
    </location>
    <ligand>
        <name>a divalent metal cation</name>
        <dbReference type="ChEBI" id="CHEBI:60240"/>
        <label>3</label>
    </ligand>
</feature>
<evidence type="ECO:0000313" key="8">
    <source>
        <dbReference type="EMBL" id="OPX45533.1"/>
    </source>
</evidence>
<comment type="function">
    <text evidence="6">mRNA decapping enzyme that specifically removes the nicotinamide adenine dinucleotide (NAD) cap from a subset of mRNAs by hydrolyzing the diphosphate linkage to produce nicotinamide mononucleotide (NMN) and 5' monophosphate mRNA. The NAD-cap is present at the 5'-end of some mRNAs and stabilizes RNA against 5'-processing. Has preference for mRNAs with a 5'-end purine. Catalyzes the hydrolysis of a broad range of dinucleotide pyrophosphates.</text>
</comment>
<keyword evidence="1 6" id="KW-0479">Metal-binding</keyword>
<comment type="catalytic activity">
    <reaction evidence="6">
        <text>a 5'-end NAD(+)-phospho-ribonucleoside in mRNA + H2O = a 5'-end phospho-adenosine-phospho-ribonucleoside in mRNA + beta-nicotinamide D-ribonucleotide + 2 H(+)</text>
        <dbReference type="Rhea" id="RHEA:60876"/>
        <dbReference type="Rhea" id="RHEA-COMP:15698"/>
        <dbReference type="Rhea" id="RHEA-COMP:15719"/>
        <dbReference type="ChEBI" id="CHEBI:14649"/>
        <dbReference type="ChEBI" id="CHEBI:15377"/>
        <dbReference type="ChEBI" id="CHEBI:15378"/>
        <dbReference type="ChEBI" id="CHEBI:144029"/>
        <dbReference type="ChEBI" id="CHEBI:144051"/>
    </reaction>
</comment>
<gene>
    <name evidence="6 8" type="primary">nudC</name>
    <name evidence="8" type="ORF">CLHUN_09080</name>
</gene>
<dbReference type="Gene3D" id="3.90.79.10">
    <property type="entry name" value="Nucleoside Triphosphate Pyrophosphohydrolase"/>
    <property type="match status" value="1"/>
</dbReference>
<proteinExistence type="inferred from homology"/>
<dbReference type="InterPro" id="IPR020476">
    <property type="entry name" value="Nudix_hydrolase"/>
</dbReference>
<keyword evidence="5 6" id="KW-0464">Manganese</keyword>
<comment type="caution">
    <text evidence="8">The sequence shown here is derived from an EMBL/GenBank/DDBJ whole genome shotgun (WGS) entry which is preliminary data.</text>
</comment>
<dbReference type="InterPro" id="IPR020084">
    <property type="entry name" value="NUDIX_hydrolase_CS"/>
</dbReference>
<evidence type="ECO:0000256" key="2">
    <source>
        <dbReference type="ARBA" id="ARBA00022801"/>
    </source>
</evidence>
<comment type="catalytic activity">
    <reaction evidence="6">
        <text>NAD(+) + H2O = beta-nicotinamide D-ribonucleotide + AMP + 2 H(+)</text>
        <dbReference type="Rhea" id="RHEA:11800"/>
        <dbReference type="ChEBI" id="CHEBI:14649"/>
        <dbReference type="ChEBI" id="CHEBI:15377"/>
        <dbReference type="ChEBI" id="CHEBI:15378"/>
        <dbReference type="ChEBI" id="CHEBI:57540"/>
        <dbReference type="ChEBI" id="CHEBI:456215"/>
        <dbReference type="EC" id="3.6.1.22"/>
    </reaction>
</comment>
<evidence type="ECO:0000259" key="7">
    <source>
        <dbReference type="PROSITE" id="PS51462"/>
    </source>
</evidence>
<feature type="binding site" evidence="6">
    <location>
        <position position="204"/>
    </location>
    <ligand>
        <name>a divalent metal cation</name>
        <dbReference type="ChEBI" id="CHEBI:60240"/>
        <label>2</label>
    </ligand>
</feature>
<feature type="binding site" evidence="6">
    <location>
        <position position="271"/>
    </location>
    <ligand>
        <name>substrate</name>
    </ligand>
</feature>
<dbReference type="NCBIfam" id="NF001299">
    <property type="entry name" value="PRK00241.1"/>
    <property type="match status" value="1"/>
</dbReference>
<dbReference type="RefSeq" id="WP_242656437.1">
    <property type="nucleotide sequence ID" value="NZ_MZGX01000004.1"/>
</dbReference>
<dbReference type="InterPro" id="IPR000086">
    <property type="entry name" value="NUDIX_hydrolase_dom"/>
</dbReference>
<feature type="binding site" evidence="6">
    <location>
        <position position="188"/>
    </location>
    <ligand>
        <name>a divalent metal cation</name>
        <dbReference type="ChEBI" id="CHEBI:60240"/>
        <label>1</label>
    </ligand>
</feature>
<dbReference type="InterPro" id="IPR015375">
    <property type="entry name" value="NADH_PPase-like_N"/>
</dbReference>
<dbReference type="GO" id="GO:0110153">
    <property type="term" value="F:RNA NAD-cap (NMN-forming) hydrolase activity"/>
    <property type="evidence" value="ECO:0007669"/>
    <property type="project" value="RHEA"/>
</dbReference>
<evidence type="ECO:0000256" key="5">
    <source>
        <dbReference type="ARBA" id="ARBA00023211"/>
    </source>
</evidence>
<dbReference type="PROSITE" id="PS00893">
    <property type="entry name" value="NUDIX_BOX"/>
    <property type="match status" value="1"/>
</dbReference>
<organism evidence="8 9">
    <name type="scientific">Ruminiclostridium hungatei</name>
    <name type="common">Clostridium hungatei</name>
    <dbReference type="NCBI Taxonomy" id="48256"/>
    <lineage>
        <taxon>Bacteria</taxon>
        <taxon>Bacillati</taxon>
        <taxon>Bacillota</taxon>
        <taxon>Clostridia</taxon>
        <taxon>Eubacteriales</taxon>
        <taxon>Oscillospiraceae</taxon>
        <taxon>Ruminiclostridium</taxon>
    </lineage>
</organism>
<dbReference type="Pfam" id="PF00293">
    <property type="entry name" value="NUDIX"/>
    <property type="match status" value="1"/>
</dbReference>
<keyword evidence="2 6" id="KW-0378">Hydrolase</keyword>
<keyword evidence="3 6" id="KW-0460">Magnesium</keyword>
<accession>A0A1V4SP10</accession>
<keyword evidence="6" id="KW-0862">Zinc</keyword>
<dbReference type="CDD" id="cd03429">
    <property type="entry name" value="NUDIX_NADH_pyrophosphatase_Nudt13"/>
    <property type="match status" value="1"/>
</dbReference>
<dbReference type="GO" id="GO:0008270">
    <property type="term" value="F:zinc ion binding"/>
    <property type="evidence" value="ECO:0007669"/>
    <property type="project" value="UniProtKB-UniRule"/>
</dbReference>
<dbReference type="PRINTS" id="PR00502">
    <property type="entry name" value="NUDIXFAMILY"/>
</dbReference>
<feature type="binding site" evidence="6">
    <location>
        <position position="208"/>
    </location>
    <ligand>
        <name>a divalent metal cation</name>
        <dbReference type="ChEBI" id="CHEBI:60240"/>
        <label>1</label>
    </ligand>
</feature>
<feature type="binding site" evidence="6">
    <location>
        <position position="128"/>
    </location>
    <ligand>
        <name>Zn(2+)</name>
        <dbReference type="ChEBI" id="CHEBI:29105"/>
    </ligand>
</feature>
<dbReference type="PANTHER" id="PTHR11383">
    <property type="entry name" value="NUCLEOSIDE DIPHOSPHATE-LINKED MOIETY X MOTIF 13"/>
    <property type="match status" value="1"/>
</dbReference>
<dbReference type="GO" id="GO:0000287">
    <property type="term" value="F:magnesium ion binding"/>
    <property type="evidence" value="ECO:0007669"/>
    <property type="project" value="UniProtKB-UniRule"/>
</dbReference>
<feature type="binding site" evidence="6">
    <location>
        <position position="141"/>
    </location>
    <ligand>
        <name>substrate</name>
    </ligand>
</feature>
<comment type="cofactor">
    <cofactor evidence="6">
        <name>Mg(2+)</name>
        <dbReference type="ChEBI" id="CHEBI:18420"/>
    </cofactor>
    <cofactor evidence="6">
        <name>Mn(2+)</name>
        <dbReference type="ChEBI" id="CHEBI:29035"/>
    </cofactor>
    <text evidence="6">Divalent metal cations. Mg(2+) or Mn(2+).</text>
</comment>
<evidence type="ECO:0000256" key="3">
    <source>
        <dbReference type="ARBA" id="ARBA00022842"/>
    </source>
</evidence>